<dbReference type="SUPFAM" id="SSF141072">
    <property type="entry name" value="CalX-like"/>
    <property type="match status" value="9"/>
</dbReference>
<evidence type="ECO:0000256" key="6">
    <source>
        <dbReference type="ARBA" id="ARBA00022737"/>
    </source>
</evidence>
<protein>
    <submittedName>
        <fullName evidence="17">Adhesion G-protein coupled receptor G4</fullName>
    </submittedName>
</protein>
<dbReference type="InterPro" id="IPR000832">
    <property type="entry name" value="GPCR_2_secretin-like"/>
</dbReference>
<evidence type="ECO:0000256" key="2">
    <source>
        <dbReference type="ARBA" id="ARBA00004236"/>
    </source>
</evidence>
<feature type="domain" description="EGF-like" evidence="13">
    <location>
        <begin position="247"/>
        <end position="286"/>
    </location>
</feature>
<dbReference type="Pfam" id="PF00002">
    <property type="entry name" value="7tm_2"/>
    <property type="match status" value="1"/>
</dbReference>
<feature type="transmembrane region" description="Helical" evidence="12">
    <location>
        <begin position="2621"/>
        <end position="2644"/>
    </location>
</feature>
<accession>A0A9Q0YDK9</accession>
<dbReference type="InterPro" id="IPR057244">
    <property type="entry name" value="GAIN_B"/>
</dbReference>
<feature type="disulfide bond" evidence="11">
    <location>
        <begin position="1950"/>
        <end position="1959"/>
    </location>
</feature>
<evidence type="ECO:0000259" key="13">
    <source>
        <dbReference type="PROSITE" id="PS50026"/>
    </source>
</evidence>
<dbReference type="InterPro" id="IPR003644">
    <property type="entry name" value="Calx_beta"/>
</dbReference>
<feature type="domain" description="G-protein coupled receptors family 2 profile 2" evidence="15">
    <location>
        <begin position="2388"/>
        <end position="2646"/>
    </location>
</feature>
<keyword evidence="6" id="KW-0677">Repeat</keyword>
<dbReference type="InterPro" id="IPR017981">
    <property type="entry name" value="GPCR_2-like_7TM"/>
</dbReference>
<dbReference type="InterPro" id="IPR000203">
    <property type="entry name" value="GPS"/>
</dbReference>
<keyword evidence="5" id="KW-0732">Signal</keyword>
<feature type="transmembrane region" description="Helical" evidence="12">
    <location>
        <begin position="2465"/>
        <end position="2487"/>
    </location>
</feature>
<dbReference type="InterPro" id="IPR003410">
    <property type="entry name" value="HYR_dom"/>
</dbReference>
<name>A0A9Q0YDK9_HOLLE</name>
<feature type="domain" description="EGF-like" evidence="13">
    <location>
        <begin position="1922"/>
        <end position="1960"/>
    </location>
</feature>
<dbReference type="SMART" id="SM00181">
    <property type="entry name" value="EGF"/>
    <property type="match status" value="3"/>
</dbReference>
<keyword evidence="17" id="KW-0675">Receptor</keyword>
<dbReference type="InterPro" id="IPR046338">
    <property type="entry name" value="GAIN_dom_sf"/>
</dbReference>
<dbReference type="InterPro" id="IPR038081">
    <property type="entry name" value="CalX-like_sf"/>
</dbReference>
<dbReference type="SUPFAM" id="SSF81321">
    <property type="entry name" value="Family A G protein-coupled receptor-like"/>
    <property type="match status" value="1"/>
</dbReference>
<feature type="disulfide bond" evidence="11">
    <location>
        <begin position="276"/>
        <end position="285"/>
    </location>
</feature>
<keyword evidence="4 12" id="KW-0812">Transmembrane</keyword>
<dbReference type="GO" id="GO:0004930">
    <property type="term" value="F:G protein-coupled receptor activity"/>
    <property type="evidence" value="ECO:0007669"/>
    <property type="project" value="InterPro"/>
</dbReference>
<evidence type="ECO:0000259" key="15">
    <source>
        <dbReference type="PROSITE" id="PS50261"/>
    </source>
</evidence>
<evidence type="ECO:0000256" key="7">
    <source>
        <dbReference type="ARBA" id="ARBA00022837"/>
    </source>
</evidence>
<dbReference type="OrthoDB" id="1100386at2759"/>
<evidence type="ECO:0000259" key="16">
    <source>
        <dbReference type="PROSITE" id="PS50825"/>
    </source>
</evidence>
<dbReference type="PANTHER" id="PTHR45692">
    <property type="entry name" value="G_PROTEIN_RECEP_F2_4 DOMAIN-CONTAINING PROTEIN"/>
    <property type="match status" value="1"/>
</dbReference>
<gene>
    <name evidence="17" type="ORF">HOLleu_39921</name>
</gene>
<dbReference type="SMART" id="SM00303">
    <property type="entry name" value="GPS"/>
    <property type="match status" value="1"/>
</dbReference>
<feature type="domain" description="GAIN-B" evidence="14">
    <location>
        <begin position="2186"/>
        <end position="2378"/>
    </location>
</feature>
<dbReference type="GO" id="GO:0005886">
    <property type="term" value="C:plasma membrane"/>
    <property type="evidence" value="ECO:0007669"/>
    <property type="project" value="UniProtKB-SubCell"/>
</dbReference>
<dbReference type="PROSITE" id="PS00022">
    <property type="entry name" value="EGF_1"/>
    <property type="match status" value="1"/>
</dbReference>
<comment type="caution">
    <text evidence="11">Lacks conserved residue(s) required for the propagation of feature annotation.</text>
</comment>
<dbReference type="Proteomes" id="UP001152320">
    <property type="component" value="Chromosome 22"/>
</dbReference>
<evidence type="ECO:0000256" key="1">
    <source>
        <dbReference type="ARBA" id="ARBA00004141"/>
    </source>
</evidence>
<feature type="transmembrane region" description="Helical" evidence="12">
    <location>
        <begin position="2591"/>
        <end position="2615"/>
    </location>
</feature>
<evidence type="ECO:0000256" key="11">
    <source>
        <dbReference type="PROSITE-ProRule" id="PRU00076"/>
    </source>
</evidence>
<keyword evidence="3" id="KW-1003">Cell membrane</keyword>
<dbReference type="PANTHER" id="PTHR45692:SF1">
    <property type="entry name" value="G-PROTEIN COUPLED RECEPTORS FAMILY 2 PROFILE 2 DOMAIN-CONTAINING PROTEIN"/>
    <property type="match status" value="1"/>
</dbReference>
<evidence type="ECO:0000256" key="9">
    <source>
        <dbReference type="ARBA" id="ARBA00023136"/>
    </source>
</evidence>
<dbReference type="GO" id="GO:0007166">
    <property type="term" value="P:cell surface receptor signaling pathway"/>
    <property type="evidence" value="ECO:0007669"/>
    <property type="project" value="InterPro"/>
</dbReference>
<dbReference type="InterPro" id="IPR000742">
    <property type="entry name" value="EGF"/>
</dbReference>
<dbReference type="Gene3D" id="2.60.220.50">
    <property type="match status" value="1"/>
</dbReference>
<reference evidence="17" key="1">
    <citation type="submission" date="2021-10" db="EMBL/GenBank/DDBJ databases">
        <title>Tropical sea cucumber genome reveals ecological adaptation and Cuvierian tubules defense mechanism.</title>
        <authorList>
            <person name="Chen T."/>
        </authorList>
    </citation>
    <scope>NUCLEOTIDE SEQUENCE</scope>
    <source>
        <strain evidence="17">Nanhai2018</strain>
        <tissue evidence="17">Muscle</tissue>
    </source>
</reference>
<dbReference type="PROSITE" id="PS50261">
    <property type="entry name" value="G_PROTEIN_RECEP_F2_4"/>
    <property type="match status" value="1"/>
</dbReference>
<dbReference type="PROSITE" id="PS50026">
    <property type="entry name" value="EGF_3"/>
    <property type="match status" value="2"/>
</dbReference>
<dbReference type="EMBL" id="JAIZAY010000022">
    <property type="protein sequence ID" value="KAJ8020350.1"/>
    <property type="molecule type" value="Genomic_DNA"/>
</dbReference>
<feature type="transmembrane region" description="Helical" evidence="12">
    <location>
        <begin position="2499"/>
        <end position="2521"/>
    </location>
</feature>
<dbReference type="Gene3D" id="1.20.1070.10">
    <property type="entry name" value="Rhodopsin 7-helix transmembrane proteins"/>
    <property type="match status" value="1"/>
</dbReference>
<evidence type="ECO:0000313" key="18">
    <source>
        <dbReference type="Proteomes" id="UP001152320"/>
    </source>
</evidence>
<dbReference type="PROSITE" id="PS50221">
    <property type="entry name" value="GAIN_B"/>
    <property type="match status" value="1"/>
</dbReference>
<keyword evidence="7" id="KW-0106">Calcium</keyword>
<evidence type="ECO:0000256" key="10">
    <source>
        <dbReference type="ARBA" id="ARBA00023157"/>
    </source>
</evidence>
<dbReference type="PROSITE" id="PS01186">
    <property type="entry name" value="EGF_2"/>
    <property type="match status" value="1"/>
</dbReference>
<evidence type="ECO:0000256" key="12">
    <source>
        <dbReference type="SAM" id="Phobius"/>
    </source>
</evidence>
<dbReference type="Pfam" id="PF01825">
    <property type="entry name" value="GPS"/>
    <property type="match status" value="1"/>
</dbReference>
<sequence>MEMECLERISLTKLFNSRLIWSPFLFFMMVTSQLQETYSQTTEECYGFNEVFPYSNGNADVIFSWRFDGIPTARIQSLDDSFQPPFVTQADHTGLFVHAFPPGVSRVEALDSNENPVCDFIVTNESPCSLSPCPTRFPCLFLTGGVGFVCDCPPENVECQSKLFKPCPDEADRVFTPLNGNDYYEYTWSLGPSVGSARVKSSGTEFIEIDKLNNEGLFQHQFLLGTNRVYVFSLGEIILCSFDVEVVPNPCAEDPCDTGFRCARSQDGETAFKCICRANLSDEECENADLSQCSDEICNFDAHVCVYSDFDESYRCECKQGLLEDPDGGDVTDCTTAYVSFREVEIVVSEGDGNTVLHIDVSVPVFINITVDLKITDVTATRSSDYIIQERLTFASRSAGIVITLIPDNLVESNEYFLVEIANVSSPGVVDYNAHIASIYIQDDDIGTVCLPNKSITVREGIGTLIIPVSVSNPFQEEVILIDVMVADVTASEEVDYLRVTGNLFVILPMESETSFPIVIIDDDILEETETFLVFLTNVESPGQIGEECTSTVTVLDNDGIPTATITLEGAQGATEGNIATVAIRLDTPLLDEDIQVVVGVDNGTAIEGLDFQSLQEVIVVPSGLTDVTASFDILEDDIVEITEYFEVFIVNIETDRAVITQTSSTVSIFIEDNDLGIPTATITLEGAQGATEGNIATVAIRLDTPLLDEDIQVVVGVDNGTAIEGLDFQSLQEVIVVPSGLTDVTASFDILEDDIVEITEYFEVFIVNVETEIAVITQTSSTVSIFIEDNDLGTPSATITLEGAQGATEGNIATVAIRLSTPLLDLLDEDIQVVVGVDNGTAIEGLDFQSLQEVIVVPRGLTDVTASFDILEDDIVEITEYFEVFIVNIETDRAVITQTSSTVSIFIEDNDLAAVSLEFSDQLVQEEDNPTVSVTLITSKMIQNGYGDISVVLVPGPCLISAADISSDFSSLMDTLTITSGTLRSLPVVIEFVDDDIVDPERCIIDIEMNPPPSGIASRVRLTEISRAEFTVLDSDNVNVTISPVTLTVNEGDLIIYEAVASTVIEHYDVLIIELIVTNGRPINTRIVRGSRRATIEFPTVDDDIFTGSRTFHIGDVALSPICGYTVNGELDEDVCRAAISPGALAPIVDNEPVTIFDPDNLLLGFSTSEIFVQEGNFSTFISFSLRGIPEDNSIFPFDVGIRVTGITANSDDYGTIPDTRTLQRNGSVLLEIPITQDELIEEDEIFRIELLASNLPSGIELDSSVVTVTITDDDGDRVVLSALRRSISVGENDGTISLEFILSRPVESMIMFTIGFEDRTATRNEDYEILMTSSFIPANERIGSIDVNILNDVAIEGNQRFLVFLDTASDDVRIDQAVSDVTVNIIDDDTVADIAVLARVPSLMVMENEAIITVEFYFNRPSEDQDTTLEFEVEDITTRRDIDYRAPGMRTTVRAGTTTTTLIFRIIDDATPEMIESFRVYIINTEPVINFAEATTTVSIEDDDTACARISDAEVEEDEEIVRVLVSIQRSAGEDVIVQLRGTDQTANEGSDYGVVPSSVSIPGGSLFTYAMIPIINDNEREENEEFLVEIVSVSLPATRCETSSTATVIILENDEGPIVEFCPVDIVVYAAPTRTRAFVRWEPVRFTSTDEQVSINVEGPQRSEENVLVDRGPTLISYEATDEFGRVSTCRFQISAALTNDYKTYSVSFEAIAVTNDFPNNEEIQTAVNFLLERGECWRDYAGMRFTAVIPNSVESNSNYMIFYDLYLIQESRCCIRDILKDFNDRLEEEQNVFQSRLSVNKSTHLPALMKEYESRLTFDVNETVVNPNIYRNEHGPHAQNLQRSLIEQITRGFSDISDFRGVCVVTPFQISSVSVQIIFESREGVNGNNFQNRLREIAHNRLNLPEGFRTRNPSLITVKDLCPENFCSANGDCVANLNTFTPDCDCNTGFIGNRCSMNDPRYCPAGLYLYNDTEPSGEPVERNILLMLGNVGEVLSEEELRSDPCQNFRAGETLNIVEVNCTRDEPAPAQWDIFIDCNATLEAFLTYLQNRAIVPGNAVEVSGQLANASNLFDNQGSMTTLSQTADLVERVVSTNSPSQEVTSNVTITISNILEGDDDVLAESYQNGTTTRLLEAFERQLFQVNVTETGTYGHGSGNLVTMVVEGNSAMLNGFAIATMPPEENRTESNEGVFAQVMVVDASSQNVDQFRSQSTSLLVYPEELASEFSSSTDVRVTYAVYRRSNLFSSRYYRDLNNVQTTFQRRMKKRLVPNTRVISSTLYNMEGRTILTWDRSRVSDNSSSTFRQWYMPLQNDRSRPDLDSSVCAFWNFRADGGRGNWSTEGCEFVSITPDGRVLCECTHLTNFAVLMNVFDEDSLTESQLRVLDVTTFFGCGASILGLAITIVAFTSQGKIRKKTPTHVLISLCIHLIGLYVSFLLMAVLDSERNSVFLNDWYCTLMAAAVQFFTLSSMAWMSVEAVNMYYLFVRVVNSHVSKFILKAYIFAEGFPFVVVCLTIGITKLTGTDYFRRDVCFLNYPWATLGGVAVPLFILIVFNTVAYALVICKLNKRVPGKSRTDRSKNAERLKQFQNAVSILLLLGITWGLGYFCFIPVGQVVAFVFQLLFVIMNSMQGYLIFMLYGMRNPVFRKTWRKLCLCCPDTPIRTSLLEQMSSSRQRKSSSDKFNIPNEFLPSTFPVSTPERRRIDSVVT</sequence>
<evidence type="ECO:0000256" key="3">
    <source>
        <dbReference type="ARBA" id="ARBA00022475"/>
    </source>
</evidence>
<feature type="domain" description="HYR" evidence="16">
    <location>
        <begin position="1615"/>
        <end position="1701"/>
    </location>
</feature>
<dbReference type="Gene3D" id="2.60.40.2030">
    <property type="match status" value="9"/>
</dbReference>
<evidence type="ECO:0000256" key="8">
    <source>
        <dbReference type="ARBA" id="ARBA00022989"/>
    </source>
</evidence>
<dbReference type="SMART" id="SM00237">
    <property type="entry name" value="Calx_beta"/>
    <property type="match status" value="3"/>
</dbReference>
<keyword evidence="18" id="KW-1185">Reference proteome</keyword>
<dbReference type="Pfam" id="PF03160">
    <property type="entry name" value="Calx-beta"/>
    <property type="match status" value="7"/>
</dbReference>
<dbReference type="CDD" id="cd15040">
    <property type="entry name" value="7tmB2_Adhesion"/>
    <property type="match status" value="1"/>
</dbReference>
<comment type="caution">
    <text evidence="17">The sequence shown here is derived from an EMBL/GenBank/DDBJ whole genome shotgun (WGS) entry which is preliminary data.</text>
</comment>
<keyword evidence="11" id="KW-0245">EGF-like domain</keyword>
<evidence type="ECO:0000256" key="5">
    <source>
        <dbReference type="ARBA" id="ARBA00022729"/>
    </source>
</evidence>
<keyword evidence="8 12" id="KW-1133">Transmembrane helix</keyword>
<comment type="subcellular location">
    <subcellularLocation>
        <location evidence="2">Cell membrane</location>
    </subcellularLocation>
    <subcellularLocation>
        <location evidence="1">Membrane</location>
        <topology evidence="1">Multi-pass membrane protein</topology>
    </subcellularLocation>
</comment>
<keyword evidence="9 12" id="KW-0472">Membrane</keyword>
<organism evidence="17 18">
    <name type="scientific">Holothuria leucospilota</name>
    <name type="common">Black long sea cucumber</name>
    <name type="synonym">Mertensiothuria leucospilota</name>
    <dbReference type="NCBI Taxonomy" id="206669"/>
    <lineage>
        <taxon>Eukaryota</taxon>
        <taxon>Metazoa</taxon>
        <taxon>Echinodermata</taxon>
        <taxon>Eleutherozoa</taxon>
        <taxon>Echinozoa</taxon>
        <taxon>Holothuroidea</taxon>
        <taxon>Aspidochirotacea</taxon>
        <taxon>Aspidochirotida</taxon>
        <taxon>Holothuriidae</taxon>
        <taxon>Holothuria</taxon>
    </lineage>
</organism>
<evidence type="ECO:0000256" key="4">
    <source>
        <dbReference type="ARBA" id="ARBA00022692"/>
    </source>
</evidence>
<evidence type="ECO:0000259" key="14">
    <source>
        <dbReference type="PROSITE" id="PS50221"/>
    </source>
</evidence>
<dbReference type="Gene3D" id="2.10.25.10">
    <property type="entry name" value="Laminin"/>
    <property type="match status" value="1"/>
</dbReference>
<proteinExistence type="predicted"/>
<keyword evidence="10 11" id="KW-1015">Disulfide bond</keyword>
<feature type="transmembrane region" description="Helical" evidence="12">
    <location>
        <begin position="2424"/>
        <end position="2445"/>
    </location>
</feature>
<dbReference type="PROSITE" id="PS50825">
    <property type="entry name" value="HYR"/>
    <property type="match status" value="1"/>
</dbReference>
<feature type="transmembrane region" description="Helical" evidence="12">
    <location>
        <begin position="2541"/>
        <end position="2570"/>
    </location>
</feature>
<feature type="disulfide bond" evidence="11">
    <location>
        <begin position="1931"/>
        <end position="1948"/>
    </location>
</feature>
<evidence type="ECO:0000313" key="17">
    <source>
        <dbReference type="EMBL" id="KAJ8020350.1"/>
    </source>
</evidence>
<feature type="transmembrane region" description="Helical" evidence="12">
    <location>
        <begin position="2392"/>
        <end position="2412"/>
    </location>
</feature>